<name>A0ABW9YXF4_9HYPH</name>
<accession>A0ABW9YXF4</accession>
<keyword evidence="1" id="KW-0812">Transmembrane</keyword>
<feature type="transmembrane region" description="Helical" evidence="1">
    <location>
        <begin position="113"/>
        <end position="134"/>
    </location>
</feature>
<dbReference type="InterPro" id="IPR046513">
    <property type="entry name" value="DUF6691"/>
</dbReference>
<feature type="transmembrane region" description="Helical" evidence="1">
    <location>
        <begin position="42"/>
        <end position="61"/>
    </location>
</feature>
<feature type="transmembrane region" description="Helical" evidence="1">
    <location>
        <begin position="81"/>
        <end position="101"/>
    </location>
</feature>
<dbReference type="EMBL" id="JAAAXJ010000003">
    <property type="protein sequence ID" value="NBJ24386.1"/>
    <property type="molecule type" value="Genomic_DNA"/>
</dbReference>
<dbReference type="Proteomes" id="UP000818323">
    <property type="component" value="Unassembled WGS sequence"/>
</dbReference>
<comment type="caution">
    <text evidence="2">The sequence shown here is derived from an EMBL/GenBank/DDBJ whole genome shotgun (WGS) entry which is preliminary data.</text>
</comment>
<proteinExistence type="predicted"/>
<gene>
    <name evidence="2" type="ORF">GR303_08460</name>
</gene>
<sequence>MPLIVSAFASGLLFGLGLIVSQMVNPAKVLGFLDIFGAWDPSLALVMGGAVAVSTLGYLIAKRRGVPVLAPRLEIPTRRDLDPRLIGGAALFGIGWGLVGLCPGPALVGMTFGPWPVFVFVAAMIVGMAVFRLVPADWPQVTFRREAPRVDG</sequence>
<reference evidence="2 3" key="1">
    <citation type="submission" date="2020-01" db="EMBL/GenBank/DDBJ databases">
        <title>Microvirga sp. nov., an arsenate reduction bacterium isolated from Tibet hotspring sediments.</title>
        <authorList>
            <person name="Yuan C.-G."/>
        </authorList>
    </citation>
    <scope>NUCLEOTIDE SEQUENCE [LARGE SCALE GENOMIC DNA]</scope>
    <source>
        <strain evidence="2 3">SYSU G3D203</strain>
    </source>
</reference>
<dbReference type="Pfam" id="PF20398">
    <property type="entry name" value="DUF6691"/>
    <property type="match status" value="1"/>
</dbReference>
<keyword evidence="1" id="KW-1133">Transmembrane helix</keyword>
<dbReference type="RefSeq" id="WP_161722386.1">
    <property type="nucleotide sequence ID" value="NZ_JAAAXI010000004.1"/>
</dbReference>
<keyword evidence="1" id="KW-0472">Membrane</keyword>
<evidence type="ECO:0000313" key="3">
    <source>
        <dbReference type="Proteomes" id="UP000818323"/>
    </source>
</evidence>
<keyword evidence="3" id="KW-1185">Reference proteome</keyword>
<organism evidence="2 3">
    <name type="scientific">Microvirga arsenatis</name>
    <dbReference type="NCBI Taxonomy" id="2692265"/>
    <lineage>
        <taxon>Bacteria</taxon>
        <taxon>Pseudomonadati</taxon>
        <taxon>Pseudomonadota</taxon>
        <taxon>Alphaproteobacteria</taxon>
        <taxon>Hyphomicrobiales</taxon>
        <taxon>Methylobacteriaceae</taxon>
        <taxon>Microvirga</taxon>
    </lineage>
</organism>
<evidence type="ECO:0000313" key="2">
    <source>
        <dbReference type="EMBL" id="NBJ24386.1"/>
    </source>
</evidence>
<evidence type="ECO:0000256" key="1">
    <source>
        <dbReference type="SAM" id="Phobius"/>
    </source>
</evidence>
<protein>
    <submittedName>
        <fullName evidence="2">YeeE/YedE family protein</fullName>
    </submittedName>
</protein>